<protein>
    <submittedName>
        <fullName evidence="1">Colicin immunity protein</fullName>
    </submittedName>
</protein>
<dbReference type="InterPro" id="IPR037234">
    <property type="entry name" value="ImmE5_sf"/>
</dbReference>
<proteinExistence type="predicted"/>
<dbReference type="GO" id="GO:0030153">
    <property type="term" value="P:bacteriocin immunity"/>
    <property type="evidence" value="ECO:0007669"/>
    <property type="project" value="InterPro"/>
</dbReference>
<dbReference type="AlphaFoldDB" id="A0A3Q9F342"/>
<accession>A0A3Q9F342</accession>
<dbReference type="Gene3D" id="3.30.190.30">
    <property type="match status" value="1"/>
</dbReference>
<gene>
    <name evidence="1" type="ORF">D5R55_10710</name>
</gene>
<dbReference type="EMBL" id="CP034545">
    <property type="protein sequence ID" value="AZQ51438.1"/>
    <property type="molecule type" value="Genomic_DNA"/>
</dbReference>
<dbReference type="Proteomes" id="UP000277191">
    <property type="component" value="Chromosome 1"/>
</dbReference>
<dbReference type="RefSeq" id="WP_126362022.1">
    <property type="nucleotide sequence ID" value="NZ_CP034545.1"/>
</dbReference>
<dbReference type="InterPro" id="IPR020127">
    <property type="entry name" value="Colicin-E5_imm"/>
</dbReference>
<reference evidence="1 2" key="1">
    <citation type="submission" date="2018-12" db="EMBL/GenBank/DDBJ databases">
        <title>Cadmium resistance mechanism in endophytic bacteria Burkholderia cenocepacia YG-3.</title>
        <authorList>
            <person name="Zhang X."/>
            <person name="Wang X."/>
            <person name="Zhu Y."/>
        </authorList>
    </citation>
    <scope>NUCLEOTIDE SEQUENCE [LARGE SCALE GENOMIC DNA]</scope>
    <source>
        <strain evidence="1 2">YG-3</strain>
    </source>
</reference>
<organism evidence="1 2">
    <name type="scientific">Burkholderia cenocepacia</name>
    <dbReference type="NCBI Taxonomy" id="95486"/>
    <lineage>
        <taxon>Bacteria</taxon>
        <taxon>Pseudomonadati</taxon>
        <taxon>Pseudomonadota</taxon>
        <taxon>Betaproteobacteria</taxon>
        <taxon>Burkholderiales</taxon>
        <taxon>Burkholderiaceae</taxon>
        <taxon>Burkholderia</taxon>
        <taxon>Burkholderia cepacia complex</taxon>
    </lineage>
</organism>
<sequence length="117" mass="13017">MNIDHHRVYDSSTDFFSLAGSIVMKLTPEAAIAVCEQAAKHGLVVARIEGGIWRNPGFEARVDCIWDGADPPIDLDTAQRNNKRAAEFIRSESPPHDVFLVTAPPMTGWKPRRQADF</sequence>
<evidence type="ECO:0000313" key="2">
    <source>
        <dbReference type="Proteomes" id="UP000277191"/>
    </source>
</evidence>
<name>A0A3Q9F342_9BURK</name>
<evidence type="ECO:0000313" key="1">
    <source>
        <dbReference type="EMBL" id="AZQ51438.1"/>
    </source>
</evidence>
<dbReference type="Pfam" id="PF11480">
    <property type="entry name" value="ImmE5"/>
    <property type="match status" value="1"/>
</dbReference>
<dbReference type="SUPFAM" id="SSF143469">
    <property type="entry name" value="ImmE5-like"/>
    <property type="match status" value="1"/>
</dbReference>